<evidence type="ECO:0000313" key="3">
    <source>
        <dbReference type="Proteomes" id="UP000789901"/>
    </source>
</evidence>
<protein>
    <submittedName>
        <fullName evidence="2">30121_t:CDS:1</fullName>
    </submittedName>
</protein>
<feature type="domain" description="Tc1-like transposase DDE" evidence="1">
    <location>
        <begin position="22"/>
        <end position="137"/>
    </location>
</feature>
<dbReference type="PANTHER" id="PTHR46564:SF1">
    <property type="entry name" value="TRANSPOSASE"/>
    <property type="match status" value="1"/>
</dbReference>
<evidence type="ECO:0000313" key="2">
    <source>
        <dbReference type="EMBL" id="CAG8845203.1"/>
    </source>
</evidence>
<organism evidence="2 3">
    <name type="scientific">Gigaspora margarita</name>
    <dbReference type="NCBI Taxonomy" id="4874"/>
    <lineage>
        <taxon>Eukaryota</taxon>
        <taxon>Fungi</taxon>
        <taxon>Fungi incertae sedis</taxon>
        <taxon>Mucoromycota</taxon>
        <taxon>Glomeromycotina</taxon>
        <taxon>Glomeromycetes</taxon>
        <taxon>Diversisporales</taxon>
        <taxon>Gigasporaceae</taxon>
        <taxon>Gigaspora</taxon>
    </lineage>
</organism>
<keyword evidence="3" id="KW-1185">Reference proteome</keyword>
<reference evidence="2 3" key="1">
    <citation type="submission" date="2021-06" db="EMBL/GenBank/DDBJ databases">
        <authorList>
            <person name="Kallberg Y."/>
            <person name="Tangrot J."/>
            <person name="Rosling A."/>
        </authorList>
    </citation>
    <scope>NUCLEOTIDE SEQUENCE [LARGE SCALE GENOMIC DNA]</scope>
    <source>
        <strain evidence="2 3">120-4 pot B 10/14</strain>
    </source>
</reference>
<sequence length="175" mass="19587">LHKAAKEHNEPLRNAFMACIGYGYSEINTKAVKKVVFLHGKWYIILPALTLDAINAIDIMENSCIKLIFKEFVITQVLPQMNTFPHARSVLILNNARIHHDDGLLEYLNAFSVRVEFLPPYSTDLNPIELAFSIIKNCNRDIACNGAKYEGLCNGLKGKDSCNNSECSAKDGIED</sequence>
<evidence type="ECO:0000259" key="1">
    <source>
        <dbReference type="Pfam" id="PF13358"/>
    </source>
</evidence>
<dbReference type="InterPro" id="IPR038717">
    <property type="entry name" value="Tc1-like_DDE_dom"/>
</dbReference>
<proteinExistence type="predicted"/>
<comment type="caution">
    <text evidence="2">The sequence shown here is derived from an EMBL/GenBank/DDBJ whole genome shotgun (WGS) entry which is preliminary data.</text>
</comment>
<dbReference type="InterPro" id="IPR036397">
    <property type="entry name" value="RNaseH_sf"/>
</dbReference>
<dbReference type="Pfam" id="PF13358">
    <property type="entry name" value="DDE_3"/>
    <property type="match status" value="1"/>
</dbReference>
<dbReference type="Gene3D" id="3.30.420.10">
    <property type="entry name" value="Ribonuclease H-like superfamily/Ribonuclease H"/>
    <property type="match status" value="1"/>
</dbReference>
<accession>A0ABN7X0M8</accession>
<gene>
    <name evidence="2" type="ORF">GMARGA_LOCUS37508</name>
</gene>
<name>A0ABN7X0M8_GIGMA</name>
<dbReference type="EMBL" id="CAJVQB010078614">
    <property type="protein sequence ID" value="CAG8845203.1"/>
    <property type="molecule type" value="Genomic_DNA"/>
</dbReference>
<feature type="non-terminal residue" evidence="2">
    <location>
        <position position="175"/>
    </location>
</feature>
<dbReference type="PANTHER" id="PTHR46564">
    <property type="entry name" value="TRANSPOSASE"/>
    <property type="match status" value="1"/>
</dbReference>
<dbReference type="Proteomes" id="UP000789901">
    <property type="component" value="Unassembled WGS sequence"/>
</dbReference>
<feature type="non-terminal residue" evidence="2">
    <location>
        <position position="1"/>
    </location>
</feature>